<dbReference type="AlphaFoldDB" id="A0A0A0JXB6"/>
<name>A0A0A0JXB6_9MICO</name>
<keyword evidence="2" id="KW-1185">Reference proteome</keyword>
<protein>
    <submittedName>
        <fullName evidence="1">Uncharacterized protein</fullName>
    </submittedName>
</protein>
<accession>A0A0A0JXB6</accession>
<sequence>MVEVQELGFERVRFTCGLGWAPQVAFCGLFEHLWRREYMSDVLQDGSVDNVDGDVEAGSVPVGISGREVVVPA</sequence>
<evidence type="ECO:0000313" key="1">
    <source>
        <dbReference type="EMBL" id="KGN41833.1"/>
    </source>
</evidence>
<gene>
    <name evidence="1" type="ORF">N801_03905</name>
</gene>
<evidence type="ECO:0000313" key="2">
    <source>
        <dbReference type="Proteomes" id="UP000030013"/>
    </source>
</evidence>
<reference evidence="1 2" key="1">
    <citation type="submission" date="2013-08" db="EMBL/GenBank/DDBJ databases">
        <title>The genome sequence of Knoellia aerolata.</title>
        <authorList>
            <person name="Zhu W."/>
            <person name="Wang G."/>
        </authorList>
    </citation>
    <scope>NUCLEOTIDE SEQUENCE [LARGE SCALE GENOMIC DNA]</scope>
    <source>
        <strain evidence="1 2">DSM 18566</strain>
    </source>
</reference>
<dbReference type="Proteomes" id="UP000030013">
    <property type="component" value="Unassembled WGS sequence"/>
</dbReference>
<organism evidence="1 2">
    <name type="scientific">Knoellia aerolata DSM 18566</name>
    <dbReference type="NCBI Taxonomy" id="1385519"/>
    <lineage>
        <taxon>Bacteria</taxon>
        <taxon>Bacillati</taxon>
        <taxon>Actinomycetota</taxon>
        <taxon>Actinomycetes</taxon>
        <taxon>Micrococcales</taxon>
        <taxon>Intrasporangiaceae</taxon>
        <taxon>Knoellia</taxon>
    </lineage>
</organism>
<comment type="caution">
    <text evidence="1">The sequence shown here is derived from an EMBL/GenBank/DDBJ whole genome shotgun (WGS) entry which is preliminary data.</text>
</comment>
<dbReference type="EMBL" id="AVPL01000011">
    <property type="protein sequence ID" value="KGN41833.1"/>
    <property type="molecule type" value="Genomic_DNA"/>
</dbReference>
<proteinExistence type="predicted"/>